<dbReference type="InterPro" id="IPR014284">
    <property type="entry name" value="RNA_pol_sigma-70_dom"/>
</dbReference>
<dbReference type="NCBIfam" id="TIGR02937">
    <property type="entry name" value="sigma70-ECF"/>
    <property type="match status" value="1"/>
</dbReference>
<evidence type="ECO:0000259" key="4">
    <source>
        <dbReference type="Pfam" id="PF04545"/>
    </source>
</evidence>
<dbReference type="PANTHER" id="PTHR43133:SF46">
    <property type="entry name" value="RNA POLYMERASE SIGMA-70 FACTOR ECF SUBFAMILY"/>
    <property type="match status" value="1"/>
</dbReference>
<dbReference type="SUPFAM" id="SSF88659">
    <property type="entry name" value="Sigma3 and sigma4 domains of RNA polymerase sigma factors"/>
    <property type="match status" value="1"/>
</dbReference>
<evidence type="ECO:0000256" key="2">
    <source>
        <dbReference type="ARBA" id="ARBA00023082"/>
    </source>
</evidence>
<evidence type="ECO:0000313" key="5">
    <source>
        <dbReference type="EMBL" id="EMG21885.1"/>
    </source>
</evidence>
<dbReference type="Proteomes" id="UP000011778">
    <property type="component" value="Unassembled WGS sequence"/>
</dbReference>
<dbReference type="Pfam" id="PF04545">
    <property type="entry name" value="Sigma70_r4"/>
    <property type="match status" value="1"/>
</dbReference>
<evidence type="ECO:0000256" key="1">
    <source>
        <dbReference type="ARBA" id="ARBA00023015"/>
    </source>
</evidence>
<gene>
    <name evidence="5" type="ORF">LEP1GSC150_1917</name>
</gene>
<sequence length="115" mass="13482">MLTIAKNQFLDMIKKKDTVEKRELGDSQKVLEIISKKETEYEEDRYQLDLLNASVESLPQLEKNIIVLRFLRKYTIKETADKLGISVRTVNRKTFATLTVLRKKLEALNFDFESI</sequence>
<organism evidence="5 6">
    <name type="scientific">Leptospira interrogans serovar Copenhageni str. LT2050</name>
    <dbReference type="NCBI Taxonomy" id="1001598"/>
    <lineage>
        <taxon>Bacteria</taxon>
        <taxon>Pseudomonadati</taxon>
        <taxon>Spirochaetota</taxon>
        <taxon>Spirochaetia</taxon>
        <taxon>Leptospirales</taxon>
        <taxon>Leptospiraceae</taxon>
        <taxon>Leptospira</taxon>
    </lineage>
</organism>
<feature type="domain" description="RNA polymerase sigma-70 region 4" evidence="4">
    <location>
        <begin position="56"/>
        <end position="103"/>
    </location>
</feature>
<reference evidence="5 6" key="1">
    <citation type="submission" date="2013-02" db="EMBL/GenBank/DDBJ databases">
        <authorList>
            <person name="Harkins D.M."/>
            <person name="Durkin A.S."/>
            <person name="Brinkac L.M."/>
            <person name="Haft D.H."/>
            <person name="Selengut J.D."/>
            <person name="Sanka R."/>
            <person name="DePew J."/>
            <person name="Purushe J."/>
            <person name="Tulsiani S.M."/>
            <person name="Graham G.C."/>
            <person name="Burns M.-A."/>
            <person name="Dohnt M.F."/>
            <person name="Smythe L.D."/>
            <person name="McKay D.B."/>
            <person name="Craig S.B."/>
            <person name="Vinetz J.M."/>
            <person name="Sutton G.G."/>
            <person name="Nierman W.C."/>
            <person name="Fouts D.E."/>
        </authorList>
    </citation>
    <scope>NUCLEOTIDE SEQUENCE [LARGE SCALE GENOMIC DNA]</scope>
    <source>
        <strain evidence="5 6">LT2050</strain>
    </source>
</reference>
<keyword evidence="2" id="KW-0731">Sigma factor</keyword>
<evidence type="ECO:0000313" key="6">
    <source>
        <dbReference type="Proteomes" id="UP000011778"/>
    </source>
</evidence>
<dbReference type="GO" id="GO:0016987">
    <property type="term" value="F:sigma factor activity"/>
    <property type="evidence" value="ECO:0007669"/>
    <property type="project" value="UniProtKB-KW"/>
</dbReference>
<dbReference type="PANTHER" id="PTHR43133">
    <property type="entry name" value="RNA POLYMERASE ECF-TYPE SIGMA FACTO"/>
    <property type="match status" value="1"/>
</dbReference>
<dbReference type="GO" id="GO:0006352">
    <property type="term" value="P:DNA-templated transcription initiation"/>
    <property type="evidence" value="ECO:0007669"/>
    <property type="project" value="InterPro"/>
</dbReference>
<dbReference type="InterPro" id="IPR036388">
    <property type="entry name" value="WH-like_DNA-bd_sf"/>
</dbReference>
<name>M3G971_LEPIT</name>
<accession>M3G971</accession>
<evidence type="ECO:0000256" key="3">
    <source>
        <dbReference type="ARBA" id="ARBA00023163"/>
    </source>
</evidence>
<protein>
    <submittedName>
        <fullName evidence="5">Sigma-70, region 4</fullName>
    </submittedName>
</protein>
<dbReference type="Gene3D" id="1.10.10.10">
    <property type="entry name" value="Winged helix-like DNA-binding domain superfamily/Winged helix DNA-binding domain"/>
    <property type="match status" value="1"/>
</dbReference>
<dbReference type="EMBL" id="AFMD02000265">
    <property type="protein sequence ID" value="EMG21885.1"/>
    <property type="molecule type" value="Genomic_DNA"/>
</dbReference>
<keyword evidence="3" id="KW-0804">Transcription</keyword>
<comment type="caution">
    <text evidence="5">The sequence shown here is derived from an EMBL/GenBank/DDBJ whole genome shotgun (WGS) entry which is preliminary data.</text>
</comment>
<dbReference type="AlphaFoldDB" id="M3G971"/>
<proteinExistence type="predicted"/>
<keyword evidence="1" id="KW-0805">Transcription regulation</keyword>
<dbReference type="InterPro" id="IPR007630">
    <property type="entry name" value="RNA_pol_sigma70_r4"/>
</dbReference>
<dbReference type="InterPro" id="IPR039425">
    <property type="entry name" value="RNA_pol_sigma-70-like"/>
</dbReference>
<dbReference type="InterPro" id="IPR013324">
    <property type="entry name" value="RNA_pol_sigma_r3/r4-like"/>
</dbReference>